<dbReference type="InterPro" id="IPR002173">
    <property type="entry name" value="Carboh/pur_kinase_PfkB_CS"/>
</dbReference>
<protein>
    <submittedName>
        <fullName evidence="4">Sugar kinase</fullName>
    </submittedName>
</protein>
<dbReference type="Pfam" id="PF00294">
    <property type="entry name" value="PfkB"/>
    <property type="match status" value="1"/>
</dbReference>
<dbReference type="PROSITE" id="PS00584">
    <property type="entry name" value="PFKB_KINASES_2"/>
    <property type="match status" value="1"/>
</dbReference>
<dbReference type="GO" id="GO:0016301">
    <property type="term" value="F:kinase activity"/>
    <property type="evidence" value="ECO:0007669"/>
    <property type="project" value="UniProtKB-KW"/>
</dbReference>
<evidence type="ECO:0000259" key="3">
    <source>
        <dbReference type="Pfam" id="PF00294"/>
    </source>
</evidence>
<dbReference type="CDD" id="cd01166">
    <property type="entry name" value="KdgK"/>
    <property type="match status" value="1"/>
</dbReference>
<evidence type="ECO:0000256" key="1">
    <source>
        <dbReference type="ARBA" id="ARBA00022679"/>
    </source>
</evidence>
<proteinExistence type="predicted"/>
<sequence>MLWKSEELIVDNKLDVICIGAAIVDIPLHPVSKNIFDSESYPLEKICMTIGGDAINEATIISRLGYKVALMSRIGKDVVGDYILKFCEQNNIDCFSVNIDPDIDTSINVGLVTEDGERTFVTNRNGSLWKTNIDDVDFKRFKEARLLSLASIFNNPLIDGKSLVKIFTEAKKNNMLICADMIKRRFGEGFEDIREALGYVDYFFPNYDEACLITGKTNLDEIADVFLGCGVKNVIIKTGKDGCFVKNSNETLIVPIYKYSKLIDTIGAGDNFAAGFITAILDGKSLKECAEFANVTASISVEYLGATTGVKSKQQVEERMKEYIISKI</sequence>
<feature type="domain" description="Carbohydrate kinase PfkB" evidence="3">
    <location>
        <begin position="15"/>
        <end position="310"/>
    </location>
</feature>
<dbReference type="Proteomes" id="UP001164733">
    <property type="component" value="Chromosome"/>
</dbReference>
<dbReference type="EMBL" id="CP086239">
    <property type="protein sequence ID" value="WAG58996.1"/>
    <property type="molecule type" value="Genomic_DNA"/>
</dbReference>
<reference evidence="4" key="1">
    <citation type="submission" date="2021-11" db="EMBL/GenBank/DDBJ databases">
        <title>Clostridia strains as spoilage organisms.</title>
        <authorList>
            <person name="Wambui J."/>
            <person name="Stevens M.J.A."/>
            <person name="Stephan R."/>
        </authorList>
    </citation>
    <scope>NUCLEOTIDE SEQUENCE</scope>
    <source>
        <strain evidence="4">CF009</strain>
    </source>
</reference>
<dbReference type="PANTHER" id="PTHR10584">
    <property type="entry name" value="SUGAR KINASE"/>
    <property type="match status" value="1"/>
</dbReference>
<evidence type="ECO:0000256" key="2">
    <source>
        <dbReference type="ARBA" id="ARBA00022777"/>
    </source>
</evidence>
<dbReference type="InterPro" id="IPR011611">
    <property type="entry name" value="PfkB_dom"/>
</dbReference>
<accession>A0AA47EF03</accession>
<dbReference type="AlphaFoldDB" id="A0AA47EF03"/>
<gene>
    <name evidence="4" type="ORF">LL038_15250</name>
</gene>
<dbReference type="PANTHER" id="PTHR10584:SF166">
    <property type="entry name" value="RIBOKINASE"/>
    <property type="match status" value="1"/>
</dbReference>
<name>A0AA47EF03_9CLOT</name>
<keyword evidence="1" id="KW-0808">Transferase</keyword>
<evidence type="ECO:0000313" key="4">
    <source>
        <dbReference type="EMBL" id="WAG58996.1"/>
    </source>
</evidence>
<dbReference type="PROSITE" id="PS00583">
    <property type="entry name" value="PFKB_KINASES_1"/>
    <property type="match status" value="1"/>
</dbReference>
<organism evidence="4 5">
    <name type="scientific">Clostridium estertheticum</name>
    <dbReference type="NCBI Taxonomy" id="238834"/>
    <lineage>
        <taxon>Bacteria</taxon>
        <taxon>Bacillati</taxon>
        <taxon>Bacillota</taxon>
        <taxon>Clostridia</taxon>
        <taxon>Eubacteriales</taxon>
        <taxon>Clostridiaceae</taxon>
        <taxon>Clostridium</taxon>
    </lineage>
</organism>
<keyword evidence="2 4" id="KW-0418">Kinase</keyword>
<evidence type="ECO:0000313" key="5">
    <source>
        <dbReference type="Proteomes" id="UP001164733"/>
    </source>
</evidence>